<dbReference type="Proteomes" id="UP000276215">
    <property type="component" value="Unassembled WGS sequence"/>
</dbReference>
<evidence type="ECO:0000256" key="1">
    <source>
        <dbReference type="SAM" id="MobiDB-lite"/>
    </source>
</evidence>
<keyword evidence="3" id="KW-1185">Reference proteome</keyword>
<gene>
    <name evidence="2" type="ORF">L873DRAFT_1807781</name>
</gene>
<feature type="non-terminal residue" evidence="2">
    <location>
        <position position="1"/>
    </location>
</feature>
<evidence type="ECO:0000313" key="3">
    <source>
        <dbReference type="Proteomes" id="UP000276215"/>
    </source>
</evidence>
<feature type="region of interest" description="Disordered" evidence="1">
    <location>
        <begin position="16"/>
        <end position="52"/>
    </location>
</feature>
<evidence type="ECO:0000313" key="2">
    <source>
        <dbReference type="EMBL" id="RPA98743.1"/>
    </source>
</evidence>
<reference evidence="2 3" key="1">
    <citation type="journal article" date="2018" name="Nat. Ecol. Evol.">
        <title>Pezizomycetes genomes reveal the molecular basis of ectomycorrhizal truffle lifestyle.</title>
        <authorList>
            <person name="Murat C."/>
            <person name="Payen T."/>
            <person name="Noel B."/>
            <person name="Kuo A."/>
            <person name="Morin E."/>
            <person name="Chen J."/>
            <person name="Kohler A."/>
            <person name="Krizsan K."/>
            <person name="Balestrini R."/>
            <person name="Da Silva C."/>
            <person name="Montanini B."/>
            <person name="Hainaut M."/>
            <person name="Levati E."/>
            <person name="Barry K.W."/>
            <person name="Belfiori B."/>
            <person name="Cichocki N."/>
            <person name="Clum A."/>
            <person name="Dockter R.B."/>
            <person name="Fauchery L."/>
            <person name="Guy J."/>
            <person name="Iotti M."/>
            <person name="Le Tacon F."/>
            <person name="Lindquist E.A."/>
            <person name="Lipzen A."/>
            <person name="Malagnac F."/>
            <person name="Mello A."/>
            <person name="Molinier V."/>
            <person name="Miyauchi S."/>
            <person name="Poulain J."/>
            <person name="Riccioni C."/>
            <person name="Rubini A."/>
            <person name="Sitrit Y."/>
            <person name="Splivallo R."/>
            <person name="Traeger S."/>
            <person name="Wang M."/>
            <person name="Zifcakova L."/>
            <person name="Wipf D."/>
            <person name="Zambonelli A."/>
            <person name="Paolocci F."/>
            <person name="Nowrousian M."/>
            <person name="Ottonello S."/>
            <person name="Baldrian P."/>
            <person name="Spatafora J.W."/>
            <person name="Henrissat B."/>
            <person name="Nagy L.G."/>
            <person name="Aury J.M."/>
            <person name="Wincker P."/>
            <person name="Grigoriev I.V."/>
            <person name="Bonfante P."/>
            <person name="Martin F.M."/>
        </authorList>
    </citation>
    <scope>NUCLEOTIDE SEQUENCE [LARGE SCALE GENOMIC DNA]</scope>
    <source>
        <strain evidence="2 3">120613-1</strain>
    </source>
</reference>
<feature type="non-terminal residue" evidence="2">
    <location>
        <position position="52"/>
    </location>
</feature>
<organism evidence="2 3">
    <name type="scientific">Choiromyces venosus 120613-1</name>
    <dbReference type="NCBI Taxonomy" id="1336337"/>
    <lineage>
        <taxon>Eukaryota</taxon>
        <taxon>Fungi</taxon>
        <taxon>Dikarya</taxon>
        <taxon>Ascomycota</taxon>
        <taxon>Pezizomycotina</taxon>
        <taxon>Pezizomycetes</taxon>
        <taxon>Pezizales</taxon>
        <taxon>Tuberaceae</taxon>
        <taxon>Choiromyces</taxon>
    </lineage>
</organism>
<accession>A0A3N4JKH0</accession>
<protein>
    <submittedName>
        <fullName evidence="2">Uncharacterized protein</fullName>
    </submittedName>
</protein>
<sequence length="52" mass="5871">NNPENYLRNLSTQKKGLANPHAQESLPSIPLSCPGMFHHNLPDTRSYPRART</sequence>
<name>A0A3N4JKH0_9PEZI</name>
<dbReference type="AlphaFoldDB" id="A0A3N4JKH0"/>
<dbReference type="EMBL" id="ML120393">
    <property type="protein sequence ID" value="RPA98743.1"/>
    <property type="molecule type" value="Genomic_DNA"/>
</dbReference>
<proteinExistence type="predicted"/>